<dbReference type="EMBL" id="JAGGDJ010000023">
    <property type="protein sequence ID" value="MBO7746797.1"/>
    <property type="molecule type" value="Genomic_DNA"/>
</dbReference>
<dbReference type="InterPro" id="IPR005149">
    <property type="entry name" value="Tscrpt_reg_PadR_N"/>
</dbReference>
<feature type="domain" description="Transcription regulator PadR N-terminal" evidence="1">
    <location>
        <begin position="8"/>
        <end position="77"/>
    </location>
</feature>
<evidence type="ECO:0000313" key="3">
    <source>
        <dbReference type="EMBL" id="MBO7746797.1"/>
    </source>
</evidence>
<dbReference type="RefSeq" id="WP_208849538.1">
    <property type="nucleotide sequence ID" value="NZ_JAGGDJ010000023.1"/>
</dbReference>
<gene>
    <name evidence="3" type="ORF">I8J29_21510</name>
</gene>
<dbReference type="Proteomes" id="UP000670947">
    <property type="component" value="Unassembled WGS sequence"/>
</dbReference>
<dbReference type="InterPro" id="IPR036388">
    <property type="entry name" value="WH-like_DNA-bd_sf"/>
</dbReference>
<reference evidence="3 4" key="1">
    <citation type="submission" date="2021-03" db="EMBL/GenBank/DDBJ databases">
        <title>Paenibacillus artemisicola MWE-103 whole genome sequence.</title>
        <authorList>
            <person name="Ham Y.J."/>
        </authorList>
    </citation>
    <scope>NUCLEOTIDE SEQUENCE [LARGE SCALE GENOMIC DNA]</scope>
    <source>
        <strain evidence="3 4">MWE-103</strain>
    </source>
</reference>
<dbReference type="InterPro" id="IPR018309">
    <property type="entry name" value="Tscrpt_reg_PadR_C"/>
</dbReference>
<dbReference type="Gene3D" id="1.10.10.10">
    <property type="entry name" value="Winged helix-like DNA-binding domain superfamily/Winged helix DNA-binding domain"/>
    <property type="match status" value="1"/>
</dbReference>
<evidence type="ECO:0000313" key="4">
    <source>
        <dbReference type="Proteomes" id="UP000670947"/>
    </source>
</evidence>
<sequence length="184" mass="20960">MNTLSYGLLSLLSHTADSGYDLMLKIQPFWPAKHSQIYPLLAQLESGGYVRHTLVVQTDKPDKKVYSITDKGLNALRNWLTLPTDEPVTRDELVLKVFCMEQGDPADIRRMLEMRLAYCRDQLQWLQTKMDAYTKLNPSPSFGILLLMEKGQFAIKADLQWAEWALARLDEREAAPGSSRADEA</sequence>
<organism evidence="3 4">
    <name type="scientific">Paenibacillus artemisiicola</name>
    <dbReference type="NCBI Taxonomy" id="1172618"/>
    <lineage>
        <taxon>Bacteria</taxon>
        <taxon>Bacillati</taxon>
        <taxon>Bacillota</taxon>
        <taxon>Bacilli</taxon>
        <taxon>Bacillales</taxon>
        <taxon>Paenibacillaceae</taxon>
        <taxon>Paenibacillus</taxon>
    </lineage>
</organism>
<dbReference type="Pfam" id="PF03551">
    <property type="entry name" value="PadR"/>
    <property type="match status" value="1"/>
</dbReference>
<feature type="domain" description="Transcription regulator PadR C-terminal" evidence="2">
    <location>
        <begin position="89"/>
        <end position="170"/>
    </location>
</feature>
<proteinExistence type="predicted"/>
<dbReference type="Pfam" id="PF10400">
    <property type="entry name" value="Vir_act_alpha_C"/>
    <property type="match status" value="1"/>
</dbReference>
<dbReference type="PANTHER" id="PTHR43252:SF2">
    <property type="entry name" value="TRANSCRIPTION REGULATOR, PADR-LIKE FAMILY"/>
    <property type="match status" value="1"/>
</dbReference>
<dbReference type="SUPFAM" id="SSF46785">
    <property type="entry name" value="Winged helix' DNA-binding domain"/>
    <property type="match status" value="1"/>
</dbReference>
<evidence type="ECO:0000259" key="1">
    <source>
        <dbReference type="Pfam" id="PF03551"/>
    </source>
</evidence>
<name>A0ABS3WEQ6_9BACL</name>
<protein>
    <submittedName>
        <fullName evidence="3">PadR family transcriptional regulator</fullName>
    </submittedName>
</protein>
<evidence type="ECO:0000259" key="2">
    <source>
        <dbReference type="Pfam" id="PF10400"/>
    </source>
</evidence>
<comment type="caution">
    <text evidence="3">The sequence shown here is derived from an EMBL/GenBank/DDBJ whole genome shotgun (WGS) entry which is preliminary data.</text>
</comment>
<keyword evidence="4" id="KW-1185">Reference proteome</keyword>
<dbReference type="Gene3D" id="6.10.140.190">
    <property type="match status" value="1"/>
</dbReference>
<dbReference type="PANTHER" id="PTHR43252">
    <property type="entry name" value="TRANSCRIPTIONAL REGULATOR YQJI"/>
    <property type="match status" value="1"/>
</dbReference>
<accession>A0ABS3WEQ6</accession>
<dbReference type="InterPro" id="IPR036390">
    <property type="entry name" value="WH_DNA-bd_sf"/>
</dbReference>